<dbReference type="SUPFAM" id="SSF55120">
    <property type="entry name" value="Pseudouridine synthase"/>
    <property type="match status" value="1"/>
</dbReference>
<accession>B6BUN1</accession>
<dbReference type="EMBL" id="DS995299">
    <property type="protein sequence ID" value="EDZ64215.1"/>
    <property type="molecule type" value="Genomic_DNA"/>
</dbReference>
<dbReference type="FunFam" id="3.30.70.1560:FF:000001">
    <property type="entry name" value="Pseudouridine synthase"/>
    <property type="match status" value="1"/>
</dbReference>
<dbReference type="STRING" id="314607.KB13_347"/>
<evidence type="ECO:0000256" key="5">
    <source>
        <dbReference type="RuleBase" id="RU003887"/>
    </source>
</evidence>
<reference evidence="8" key="1">
    <citation type="journal article" date="2012" name="Stand. Genomic Sci.">
        <title>Genome sequence of strain HIMB624, a cultured representative from the OM43 clade of marine Betaproteobacteria.</title>
        <authorList>
            <person name="Huggett M.J."/>
            <person name="Hayakawa D.H."/>
            <person name="Rappe M.S."/>
        </authorList>
    </citation>
    <scope>NUCLEOTIDE SEQUENCE [LARGE SCALE GENOMIC DNA]</scope>
    <source>
        <strain evidence="8">KB13</strain>
    </source>
</reference>
<dbReference type="InterPro" id="IPR036986">
    <property type="entry name" value="S4_RNA-bd_sf"/>
</dbReference>
<protein>
    <recommendedName>
        <fullName evidence="5">Pseudouridine synthase</fullName>
        <ecNumber evidence="5">5.4.99.-</ecNumber>
    </recommendedName>
</protein>
<dbReference type="GO" id="GO:0120159">
    <property type="term" value="F:rRNA pseudouridine synthase activity"/>
    <property type="evidence" value="ECO:0007669"/>
    <property type="project" value="UniProtKB-ARBA"/>
</dbReference>
<gene>
    <name evidence="7" type="primary">rluB</name>
    <name evidence="7" type="ORF">KB13_347</name>
</gene>
<evidence type="ECO:0000256" key="1">
    <source>
        <dbReference type="ARBA" id="ARBA00008348"/>
    </source>
</evidence>
<feature type="domain" description="RNA-binding S4" evidence="6">
    <location>
        <begin position="15"/>
        <end position="72"/>
    </location>
</feature>
<evidence type="ECO:0000256" key="2">
    <source>
        <dbReference type="ARBA" id="ARBA00022884"/>
    </source>
</evidence>
<name>B6BUN1_9PROT</name>
<dbReference type="GO" id="GO:0003723">
    <property type="term" value="F:RNA binding"/>
    <property type="evidence" value="ECO:0007669"/>
    <property type="project" value="UniProtKB-KW"/>
</dbReference>
<dbReference type="InterPro" id="IPR020094">
    <property type="entry name" value="TruA/RsuA/RluB/E/F_N"/>
</dbReference>
<dbReference type="GO" id="GO:0000455">
    <property type="term" value="P:enzyme-directed rRNA pseudouridine synthesis"/>
    <property type="evidence" value="ECO:0007669"/>
    <property type="project" value="UniProtKB-ARBA"/>
</dbReference>
<dbReference type="PROSITE" id="PS50889">
    <property type="entry name" value="S4"/>
    <property type="match status" value="1"/>
</dbReference>
<dbReference type="SUPFAM" id="SSF55174">
    <property type="entry name" value="Alpha-L RNA-binding motif"/>
    <property type="match status" value="1"/>
</dbReference>
<dbReference type="Gene3D" id="3.30.70.1560">
    <property type="entry name" value="Alpha-L RNA-binding motif"/>
    <property type="match status" value="1"/>
</dbReference>
<dbReference type="EC" id="5.4.99.-" evidence="5"/>
<dbReference type="PANTHER" id="PTHR47683:SF3">
    <property type="entry name" value="RIBOSOMAL LARGE SUBUNIT PSEUDOURIDINE SYNTHASE B"/>
    <property type="match status" value="1"/>
</dbReference>
<evidence type="ECO:0000313" key="8">
    <source>
        <dbReference type="Proteomes" id="UP000004188"/>
    </source>
</evidence>
<dbReference type="CDD" id="cd02556">
    <property type="entry name" value="PseudoU_synth_RluB"/>
    <property type="match status" value="1"/>
</dbReference>
<dbReference type="Proteomes" id="UP000004188">
    <property type="component" value="Unassembled WGS sequence"/>
</dbReference>
<evidence type="ECO:0000259" key="6">
    <source>
        <dbReference type="SMART" id="SM00363"/>
    </source>
</evidence>
<proteinExistence type="inferred from homology"/>
<dbReference type="eggNOG" id="COG1187">
    <property type="taxonomic scope" value="Bacteria"/>
</dbReference>
<evidence type="ECO:0000313" key="7">
    <source>
        <dbReference type="EMBL" id="EDZ64215.1"/>
    </source>
</evidence>
<sequence>MAKNSPVEDSGNKKERIQKFLANMGMGSRRSIEELIKQKKITVNQKPIDLGHMVYGNEIIHINGRRIYFKNAEKRESRLIIYHKPEGEIVSHSDPKHQKTVFQKLPKVKNGKWISIGRLDINTSGLLLITNDGKLANHMMHPSQQIDREYSVRILGEVTEEIINNIRKGVKLDDGVAHVDTFEHTGGEGANQWFRIILKEGRNREIRRLVESQNLKVSRLIRTRYGPLNLPSHLKRGQFMELEKKNLEKIFKMLGMS</sequence>
<keyword evidence="8" id="KW-1185">Reference proteome</keyword>
<dbReference type="InterPro" id="IPR050343">
    <property type="entry name" value="RsuA_PseudoU_synthase"/>
</dbReference>
<dbReference type="InterPro" id="IPR020103">
    <property type="entry name" value="PsdUridine_synth_cat_dom_sf"/>
</dbReference>
<dbReference type="InterPro" id="IPR042092">
    <property type="entry name" value="PsdUridine_s_RsuA/RluB/E/F_cat"/>
</dbReference>
<dbReference type="FunFam" id="3.10.290.10:FF:000003">
    <property type="entry name" value="Pseudouridine synthase"/>
    <property type="match status" value="1"/>
</dbReference>
<keyword evidence="7" id="KW-0456">Lyase</keyword>
<dbReference type="InterPro" id="IPR000748">
    <property type="entry name" value="PsdUridine_synth_RsuA/RluB/E/F"/>
</dbReference>
<dbReference type="HOGENOM" id="CLU_024979_1_1_4"/>
<keyword evidence="2 4" id="KW-0694">RNA-binding</keyword>
<evidence type="ECO:0000256" key="4">
    <source>
        <dbReference type="PROSITE-ProRule" id="PRU00182"/>
    </source>
</evidence>
<dbReference type="Gene3D" id="3.10.290.10">
    <property type="entry name" value="RNA-binding S4 domain"/>
    <property type="match status" value="1"/>
</dbReference>
<dbReference type="Gene3D" id="3.30.70.580">
    <property type="entry name" value="Pseudouridine synthase I, catalytic domain, N-terminal subdomain"/>
    <property type="match status" value="1"/>
</dbReference>
<dbReference type="InterPro" id="IPR018496">
    <property type="entry name" value="PsdUridine_synth_RsuA/RluB_CS"/>
</dbReference>
<comment type="similarity">
    <text evidence="1 5">Belongs to the pseudouridine synthase RsuA family.</text>
</comment>
<dbReference type="Pfam" id="PF01479">
    <property type="entry name" value="S4"/>
    <property type="match status" value="1"/>
</dbReference>
<dbReference type="GO" id="GO:0005829">
    <property type="term" value="C:cytosol"/>
    <property type="evidence" value="ECO:0007669"/>
    <property type="project" value="UniProtKB-ARBA"/>
</dbReference>
<dbReference type="GO" id="GO:0016829">
    <property type="term" value="F:lyase activity"/>
    <property type="evidence" value="ECO:0007669"/>
    <property type="project" value="UniProtKB-KW"/>
</dbReference>
<evidence type="ECO:0000256" key="3">
    <source>
        <dbReference type="ARBA" id="ARBA00023235"/>
    </source>
</evidence>
<dbReference type="CDD" id="cd00165">
    <property type="entry name" value="S4"/>
    <property type="match status" value="1"/>
</dbReference>
<organism evidence="7 8">
    <name type="scientific">beta proteobacterium KB13</name>
    <dbReference type="NCBI Taxonomy" id="314607"/>
    <lineage>
        <taxon>Bacteria</taxon>
        <taxon>Pseudomonadati</taxon>
        <taxon>Pseudomonadota</taxon>
        <taxon>Betaproteobacteria</taxon>
        <taxon>Nitrosomonadales</taxon>
        <taxon>OM43 clade</taxon>
    </lineage>
</organism>
<dbReference type="InterPro" id="IPR006145">
    <property type="entry name" value="PsdUridine_synth_RsuA/RluA"/>
</dbReference>
<dbReference type="InterPro" id="IPR002942">
    <property type="entry name" value="S4_RNA-bd"/>
</dbReference>
<dbReference type="PANTHER" id="PTHR47683">
    <property type="entry name" value="PSEUDOURIDINE SYNTHASE FAMILY PROTEIN-RELATED"/>
    <property type="match status" value="1"/>
</dbReference>
<dbReference type="SMART" id="SM00363">
    <property type="entry name" value="S4"/>
    <property type="match status" value="1"/>
</dbReference>
<dbReference type="AlphaFoldDB" id="B6BUN1"/>
<dbReference type="PROSITE" id="PS01149">
    <property type="entry name" value="PSI_RSU"/>
    <property type="match status" value="1"/>
</dbReference>
<dbReference type="NCBIfam" id="TIGR00093">
    <property type="entry name" value="pseudouridine synthase"/>
    <property type="match status" value="1"/>
</dbReference>
<keyword evidence="3 5" id="KW-0413">Isomerase</keyword>
<dbReference type="Pfam" id="PF00849">
    <property type="entry name" value="PseudoU_synth_2"/>
    <property type="match status" value="1"/>
</dbReference>